<dbReference type="Gene3D" id="3.40.1190.20">
    <property type="match status" value="1"/>
</dbReference>
<name>A0AAC9LNW6_9FLAO</name>
<feature type="domain" description="Carbohydrate kinase PfkB" evidence="4">
    <location>
        <begin position="9"/>
        <end position="280"/>
    </location>
</feature>
<proteinExistence type="inferred from homology"/>
<accession>A0AAC9LNW6</accession>
<dbReference type="PANTHER" id="PTHR43085">
    <property type="entry name" value="HEXOKINASE FAMILY MEMBER"/>
    <property type="match status" value="1"/>
</dbReference>
<evidence type="ECO:0000256" key="3">
    <source>
        <dbReference type="ARBA" id="ARBA00022777"/>
    </source>
</evidence>
<gene>
    <name evidence="5" type="ORF">BWR22_12285</name>
</gene>
<dbReference type="Proteomes" id="UP000187506">
    <property type="component" value="Chromosome"/>
</dbReference>
<comment type="similarity">
    <text evidence="1">Belongs to the carbohydrate kinase PfkB family.</text>
</comment>
<reference evidence="5 6" key="1">
    <citation type="submission" date="2017-01" db="EMBL/GenBank/DDBJ databases">
        <title>Complete genome of Lacinutrix venerupis DOK2-8 isolated from seawater in Dokdo.</title>
        <authorList>
            <person name="Chi W.-J."/>
            <person name="Kim J.H."/>
        </authorList>
    </citation>
    <scope>NUCLEOTIDE SEQUENCE [LARGE SCALE GENOMIC DNA]</scope>
    <source>
        <strain evidence="5 6">DOK2-8</strain>
    </source>
</reference>
<dbReference type="EMBL" id="CP019352">
    <property type="protein sequence ID" value="APY01053.1"/>
    <property type="molecule type" value="Genomic_DNA"/>
</dbReference>
<dbReference type="SUPFAM" id="SSF53613">
    <property type="entry name" value="Ribokinase-like"/>
    <property type="match status" value="1"/>
</dbReference>
<dbReference type="RefSeq" id="WP_076733957.1">
    <property type="nucleotide sequence ID" value="NZ_CP019352.1"/>
</dbReference>
<dbReference type="GO" id="GO:0016301">
    <property type="term" value="F:kinase activity"/>
    <property type="evidence" value="ECO:0007669"/>
    <property type="project" value="UniProtKB-KW"/>
</dbReference>
<dbReference type="Pfam" id="PF00294">
    <property type="entry name" value="PfkB"/>
    <property type="match status" value="1"/>
</dbReference>
<dbReference type="KEGG" id="lvn:BWR22_12285"/>
<keyword evidence="3 5" id="KW-0418">Kinase</keyword>
<dbReference type="AlphaFoldDB" id="A0AAC9LNW6"/>
<dbReference type="InterPro" id="IPR029056">
    <property type="entry name" value="Ribokinase-like"/>
</dbReference>
<keyword evidence="6" id="KW-1185">Reference proteome</keyword>
<evidence type="ECO:0000313" key="5">
    <source>
        <dbReference type="EMBL" id="APY01053.1"/>
    </source>
</evidence>
<protein>
    <submittedName>
        <fullName evidence="5">Carbohydrate kinase</fullName>
    </submittedName>
</protein>
<evidence type="ECO:0000313" key="6">
    <source>
        <dbReference type="Proteomes" id="UP000187506"/>
    </source>
</evidence>
<evidence type="ECO:0000256" key="1">
    <source>
        <dbReference type="ARBA" id="ARBA00010688"/>
    </source>
</evidence>
<keyword evidence="2" id="KW-0808">Transferase</keyword>
<evidence type="ECO:0000259" key="4">
    <source>
        <dbReference type="Pfam" id="PF00294"/>
    </source>
</evidence>
<dbReference type="InterPro" id="IPR050306">
    <property type="entry name" value="PfkB_Carbo_kinase"/>
</dbReference>
<dbReference type="PANTHER" id="PTHR43085:SF57">
    <property type="entry name" value="CARBOHYDRATE KINASE PFKB DOMAIN-CONTAINING PROTEIN"/>
    <property type="match status" value="1"/>
</dbReference>
<sequence length="300" mass="33152">MKNIVCFGEVLWDVFPTHKKIGGAPLNVGLRLKSLGNYVSIMSRIGKGENGKKILFHIIDNDINTENLQVDCELKTGEVKVSLDSHGSASYVIESPRAWDCIELTEAATMYAKNADAFIYGSLVTRNTTSKNTLYELLKLAKYKIFDVNLRAPFYTIEILKHLMSEADFMKFNDDEIFEICNALSFNSEDIEENIKFIATQTNTKSICVTKGSNGAVLYYNDEFYSNNGYVIEVIDTVGAGDSFLATLINKLLKQVNPQEALDCACAVGALVAGSEGANPIITQEQIAKFINSNNSFATK</sequence>
<evidence type="ECO:0000256" key="2">
    <source>
        <dbReference type="ARBA" id="ARBA00022679"/>
    </source>
</evidence>
<dbReference type="InterPro" id="IPR011611">
    <property type="entry name" value="PfkB_dom"/>
</dbReference>
<organism evidence="5 6">
    <name type="scientific">Lacinutrix venerupis</name>
    <dbReference type="NCBI Taxonomy" id="1486034"/>
    <lineage>
        <taxon>Bacteria</taxon>
        <taxon>Pseudomonadati</taxon>
        <taxon>Bacteroidota</taxon>
        <taxon>Flavobacteriia</taxon>
        <taxon>Flavobacteriales</taxon>
        <taxon>Flavobacteriaceae</taxon>
        <taxon>Lacinutrix</taxon>
    </lineage>
</organism>